<dbReference type="RefSeq" id="XP_015657542.1">
    <property type="nucleotide sequence ID" value="XM_015803717.1"/>
</dbReference>
<feature type="compositionally biased region" description="Polar residues" evidence="1">
    <location>
        <begin position="137"/>
        <end position="150"/>
    </location>
</feature>
<gene>
    <name evidence="2" type="ORF">ABB37_05623</name>
</gene>
<feature type="compositionally biased region" description="Polar residues" evidence="1">
    <location>
        <begin position="269"/>
        <end position="280"/>
    </location>
</feature>
<dbReference type="RefSeq" id="XP_015657543.1">
    <property type="nucleotide sequence ID" value="XM_015803718.1"/>
</dbReference>
<dbReference type="EMBL" id="LGTL01000011">
    <property type="protein sequence ID" value="KPA79104.1"/>
    <property type="molecule type" value="Genomic_DNA"/>
</dbReference>
<dbReference type="VEuPathDB" id="TriTrypDB:LpyrH10_11_0880"/>
<feature type="region of interest" description="Disordered" evidence="1">
    <location>
        <begin position="1"/>
        <end position="48"/>
    </location>
</feature>
<name>A0A0N0DUU9_LEPPY</name>
<feature type="region of interest" description="Disordered" evidence="1">
    <location>
        <begin position="377"/>
        <end position="420"/>
    </location>
</feature>
<feature type="compositionally biased region" description="Polar residues" evidence="1">
    <location>
        <begin position="34"/>
        <end position="44"/>
    </location>
</feature>
<accession>A0A0N0DUU9</accession>
<organism evidence="2 3">
    <name type="scientific">Leptomonas pyrrhocoris</name>
    <name type="common">Firebug parasite</name>
    <dbReference type="NCBI Taxonomy" id="157538"/>
    <lineage>
        <taxon>Eukaryota</taxon>
        <taxon>Discoba</taxon>
        <taxon>Euglenozoa</taxon>
        <taxon>Kinetoplastea</taxon>
        <taxon>Metakinetoplastina</taxon>
        <taxon>Trypanosomatida</taxon>
        <taxon>Trypanosomatidae</taxon>
        <taxon>Leishmaniinae</taxon>
        <taxon>Leptomonas</taxon>
    </lineage>
</organism>
<feature type="region of interest" description="Disordered" evidence="1">
    <location>
        <begin position="176"/>
        <end position="204"/>
    </location>
</feature>
<dbReference type="GeneID" id="26905913"/>
<protein>
    <recommendedName>
        <fullName evidence="4">KOW domain-containing protein</fullName>
    </recommendedName>
</protein>
<feature type="region of interest" description="Disordered" evidence="1">
    <location>
        <begin position="127"/>
        <end position="159"/>
    </location>
</feature>
<feature type="compositionally biased region" description="Basic and acidic residues" evidence="1">
    <location>
        <begin position="186"/>
        <end position="198"/>
    </location>
</feature>
<feature type="compositionally biased region" description="Low complexity" evidence="1">
    <location>
        <begin position="395"/>
        <end position="420"/>
    </location>
</feature>
<evidence type="ECO:0008006" key="4">
    <source>
        <dbReference type="Google" id="ProtNLM"/>
    </source>
</evidence>
<evidence type="ECO:0000256" key="1">
    <source>
        <dbReference type="SAM" id="MobiDB-lite"/>
    </source>
</evidence>
<sequence>MSSHAHNRTVAAAQEPARKRLATEAGKGHRYPATPTSHHTQDSSAADARARFLRELEQYASDDEDEVVAVSRSRGDGVAASPVLSVPNQIASTLLNISSAPPPSPASSASVDNSDFFFGHATQLTNRVDRDDADGHANSTADNNGGALQQRNGASAAGSARAASRIGLSLLHRMHAETTPASTERGTTRKPDTSKGPEARGPSSAAFEVVHAYAPLSTGGFLSTATAGDDLMEGRQVRVGDVLSLRQRRGATSLSSQASSTLLAGRTGSVHTPVSPQANTAPPLLPPSSSPVPSSPLTARISADAAQEALHHFKPAASFTDGERGYGMQLPPDMVRQLLEVTRVDPHGRSVEALFLDGTREKLPFRDVRPAGYDEQRRYAQWKADPSSRPVATMHSGASSPTSASAPGTHPASPVAQTSATAQQANSTVVAAADTWWVIPHLLVRVATEVAGDWYGKKCAVTAVRRSENAIRLTEWHDEAQSSGGHSSHRNAAETRELIGADGLETVVPKKGGRAVIVLGPRKGEICTVRSRVRGPMGDLTGVEVEIRRTNEVVTLQAEELCALAR</sequence>
<dbReference type="GO" id="GO:0005681">
    <property type="term" value="C:spliceosomal complex"/>
    <property type="evidence" value="ECO:0007669"/>
    <property type="project" value="TreeGrafter"/>
</dbReference>
<dbReference type="Proteomes" id="UP000037923">
    <property type="component" value="Unassembled WGS sequence"/>
</dbReference>
<dbReference type="GO" id="GO:0000398">
    <property type="term" value="P:mRNA splicing, via spliceosome"/>
    <property type="evidence" value="ECO:0007669"/>
    <property type="project" value="InterPro"/>
</dbReference>
<feature type="region of interest" description="Disordered" evidence="1">
    <location>
        <begin position="247"/>
        <end position="297"/>
    </location>
</feature>
<dbReference type="OMA" id="GEMCTVR"/>
<dbReference type="AlphaFoldDB" id="A0A0N0DUU9"/>
<dbReference type="EMBL" id="LGTL01000011">
    <property type="protein sequence ID" value="KPA79103.1"/>
    <property type="molecule type" value="Genomic_DNA"/>
</dbReference>
<evidence type="ECO:0000313" key="3">
    <source>
        <dbReference type="Proteomes" id="UP000037923"/>
    </source>
</evidence>
<dbReference type="InterPro" id="IPR045166">
    <property type="entry name" value="Spp2-like"/>
</dbReference>
<comment type="caution">
    <text evidence="2">The sequence shown here is derived from an EMBL/GenBank/DDBJ whole genome shotgun (WGS) entry which is preliminary data.</text>
</comment>
<evidence type="ECO:0000313" key="2">
    <source>
        <dbReference type="EMBL" id="KPA79104.1"/>
    </source>
</evidence>
<reference evidence="2 3" key="1">
    <citation type="submission" date="2015-07" db="EMBL/GenBank/DDBJ databases">
        <title>High-quality genome of monoxenous trypanosomatid Leptomonas pyrrhocoris.</title>
        <authorList>
            <person name="Flegontov P."/>
            <person name="Butenko A."/>
            <person name="Firsov S."/>
            <person name="Vlcek C."/>
            <person name="Logacheva M.D."/>
            <person name="Field M."/>
            <person name="Filatov D."/>
            <person name="Flegontova O."/>
            <person name="Gerasimov E."/>
            <person name="Jackson A.P."/>
            <person name="Kelly S."/>
            <person name="Opperdoes F."/>
            <person name="O'Reilly A."/>
            <person name="Votypka J."/>
            <person name="Yurchenko V."/>
            <person name="Lukes J."/>
        </authorList>
    </citation>
    <scope>NUCLEOTIDE SEQUENCE [LARGE SCALE GENOMIC DNA]</scope>
    <source>
        <strain evidence="2">H10</strain>
    </source>
</reference>
<dbReference type="PANTHER" id="PTHR15818:SF2">
    <property type="entry name" value="G-PATCH DOMAIN AND KOW MOTIFS-CONTAINING PROTEIN"/>
    <property type="match status" value="1"/>
</dbReference>
<dbReference type="PANTHER" id="PTHR15818">
    <property type="entry name" value="G PATCH AND KOW-CONTAINING"/>
    <property type="match status" value="1"/>
</dbReference>
<keyword evidence="3" id="KW-1185">Reference proteome</keyword>
<feature type="compositionally biased region" description="Low complexity" evidence="1">
    <location>
        <begin position="251"/>
        <end position="264"/>
    </location>
</feature>
<feature type="compositionally biased region" description="Pro residues" evidence="1">
    <location>
        <begin position="283"/>
        <end position="294"/>
    </location>
</feature>
<proteinExistence type="predicted"/>
<dbReference type="OrthoDB" id="267415at2759"/>